<sequence>MAGPLTRHKGTSLAASPIEKNYSHDSSTSYLCSYQLGMILEEENPLQLPSPMAETRKHHKPSKGGHKDSSKQTSSPMTEDSGACRTINRNCKSKKQAYKDAGNGSSWGSLRDLFSCRYQQPVQKKKKKKSCRKIGCSVSLCRMRDSSCVLSPGAIPAQVNEKLALSSSCNSSSRSLKPPCDDTSGAISTSFTSNSSAYITASSSSSSSSSLSSSLGGSFGAMHLRGFSGCYECHLTADPLIGPSRDASMRLTISPCPDRGEIFMKPDDLELHQTLMHAVSELSAEETSRKIIEIIFRSSWLNKQAPICKIDRILKVHLTQKTISRFEDYRDSIKSSCNRLQNKHPRCVADGNELLRFHCTTLACSLGLDGSTNLCRSIPRCNVCGILRDGFGVDELGKIQTMATSGGAHAAAQISSEGEKTAMLVCRVIAGRVKKSRDATEEYDSVAGPAATHSNLDELFVFDPNAILPCFVVLYRGS</sequence>
<dbReference type="PANTHER" id="PTHR31681">
    <property type="entry name" value="C2H2-LIKE ZINC FINGER PROTEIN"/>
    <property type="match status" value="1"/>
</dbReference>
<feature type="region of interest" description="Disordered" evidence="1">
    <location>
        <begin position="50"/>
        <end position="85"/>
    </location>
</feature>
<evidence type="ECO:0000313" key="3">
    <source>
        <dbReference type="Proteomes" id="UP000287651"/>
    </source>
</evidence>
<dbReference type="PANTHER" id="PTHR31681:SF3">
    <property type="entry name" value="OS04G0690100 PROTEIN"/>
    <property type="match status" value="1"/>
</dbReference>
<proteinExistence type="predicted"/>
<dbReference type="EMBL" id="AMZH03003659">
    <property type="protein sequence ID" value="RRT71604.1"/>
    <property type="molecule type" value="Genomic_DNA"/>
</dbReference>
<evidence type="ECO:0008006" key="4">
    <source>
        <dbReference type="Google" id="ProtNLM"/>
    </source>
</evidence>
<name>A0A427A5Z3_ENSVE</name>
<protein>
    <recommendedName>
        <fullName evidence="4">PARP catalytic domain-containing protein</fullName>
    </recommendedName>
</protein>
<evidence type="ECO:0000256" key="1">
    <source>
        <dbReference type="SAM" id="MobiDB-lite"/>
    </source>
</evidence>
<gene>
    <name evidence="2" type="ORF">B296_00003108</name>
</gene>
<accession>A0A427A5Z3</accession>
<dbReference type="Proteomes" id="UP000287651">
    <property type="component" value="Unassembled WGS sequence"/>
</dbReference>
<comment type="caution">
    <text evidence="2">The sequence shown here is derived from an EMBL/GenBank/DDBJ whole genome shotgun (WGS) entry which is preliminary data.</text>
</comment>
<reference evidence="2 3" key="1">
    <citation type="journal article" date="2014" name="Agronomy (Basel)">
        <title>A Draft Genome Sequence for Ensete ventricosum, the Drought-Tolerant Tree Against Hunger.</title>
        <authorList>
            <person name="Harrison J."/>
            <person name="Moore K.A."/>
            <person name="Paszkiewicz K."/>
            <person name="Jones T."/>
            <person name="Grant M."/>
            <person name="Ambacheew D."/>
            <person name="Muzemil S."/>
            <person name="Studholme D.J."/>
        </authorList>
    </citation>
    <scope>NUCLEOTIDE SEQUENCE [LARGE SCALE GENOMIC DNA]</scope>
</reference>
<organism evidence="2 3">
    <name type="scientific">Ensete ventricosum</name>
    <name type="common">Abyssinian banana</name>
    <name type="synonym">Musa ensete</name>
    <dbReference type="NCBI Taxonomy" id="4639"/>
    <lineage>
        <taxon>Eukaryota</taxon>
        <taxon>Viridiplantae</taxon>
        <taxon>Streptophyta</taxon>
        <taxon>Embryophyta</taxon>
        <taxon>Tracheophyta</taxon>
        <taxon>Spermatophyta</taxon>
        <taxon>Magnoliopsida</taxon>
        <taxon>Liliopsida</taxon>
        <taxon>Zingiberales</taxon>
        <taxon>Musaceae</taxon>
        <taxon>Ensete</taxon>
    </lineage>
</organism>
<evidence type="ECO:0000313" key="2">
    <source>
        <dbReference type="EMBL" id="RRT71604.1"/>
    </source>
</evidence>
<dbReference type="Gene3D" id="3.90.228.10">
    <property type="match status" value="1"/>
</dbReference>
<dbReference type="AlphaFoldDB" id="A0A427A5Z3"/>
<dbReference type="SUPFAM" id="SSF56399">
    <property type="entry name" value="ADP-ribosylation"/>
    <property type="match status" value="1"/>
</dbReference>